<reference evidence="3" key="1">
    <citation type="submission" date="2021-04" db="EMBL/GenBank/DDBJ databases">
        <title>Genome based classification of Actinospica acidithermotolerans sp. nov., an actinobacterium isolated from an Indonesian hot spring.</title>
        <authorList>
            <person name="Kusuma A.B."/>
            <person name="Putra K.E."/>
            <person name="Nafisah S."/>
            <person name="Loh J."/>
            <person name="Nouioui I."/>
            <person name="Goodfellow M."/>
        </authorList>
    </citation>
    <scope>NUCLEOTIDE SEQUENCE</scope>
    <source>
        <strain evidence="3">DSM 45618</strain>
    </source>
</reference>
<name>A0A8J7WL60_9ACTN</name>
<dbReference type="RefSeq" id="WP_211464457.1">
    <property type="nucleotide sequence ID" value="NZ_JAGSXH010000007.1"/>
</dbReference>
<evidence type="ECO:0000313" key="4">
    <source>
        <dbReference type="Proteomes" id="UP000677913"/>
    </source>
</evidence>
<gene>
    <name evidence="3" type="ORF">KGA66_03650</name>
</gene>
<dbReference type="AlphaFoldDB" id="A0A8J7WL60"/>
<dbReference type="Proteomes" id="UP000677913">
    <property type="component" value="Unassembled WGS sequence"/>
</dbReference>
<proteinExistence type="predicted"/>
<dbReference type="EMBL" id="JAGSXH010000007">
    <property type="protein sequence ID" value="MBS2962127.1"/>
    <property type="molecule type" value="Genomic_DNA"/>
</dbReference>
<protein>
    <submittedName>
        <fullName evidence="3">Uncharacterized protein</fullName>
    </submittedName>
</protein>
<keyword evidence="2" id="KW-0812">Transmembrane</keyword>
<comment type="caution">
    <text evidence="3">The sequence shown here is derived from an EMBL/GenBank/DDBJ whole genome shotgun (WGS) entry which is preliminary data.</text>
</comment>
<feature type="compositionally biased region" description="Low complexity" evidence="1">
    <location>
        <begin position="115"/>
        <end position="127"/>
    </location>
</feature>
<feature type="compositionally biased region" description="Polar residues" evidence="1">
    <location>
        <begin position="1"/>
        <end position="11"/>
    </location>
</feature>
<keyword evidence="4" id="KW-1185">Reference proteome</keyword>
<feature type="region of interest" description="Disordered" evidence="1">
    <location>
        <begin position="1"/>
        <end position="21"/>
    </location>
</feature>
<feature type="region of interest" description="Disordered" evidence="1">
    <location>
        <begin position="61"/>
        <end position="80"/>
    </location>
</feature>
<organism evidence="3 4">
    <name type="scientific">Actinocrinis puniceicyclus</name>
    <dbReference type="NCBI Taxonomy" id="977794"/>
    <lineage>
        <taxon>Bacteria</taxon>
        <taxon>Bacillati</taxon>
        <taxon>Actinomycetota</taxon>
        <taxon>Actinomycetes</taxon>
        <taxon>Catenulisporales</taxon>
        <taxon>Actinospicaceae</taxon>
        <taxon>Actinocrinis</taxon>
    </lineage>
</organism>
<feature type="region of interest" description="Disordered" evidence="1">
    <location>
        <begin position="115"/>
        <end position="149"/>
    </location>
</feature>
<keyword evidence="2" id="KW-0472">Membrane</keyword>
<keyword evidence="2" id="KW-1133">Transmembrane helix</keyword>
<evidence type="ECO:0000313" key="3">
    <source>
        <dbReference type="EMBL" id="MBS2962127.1"/>
    </source>
</evidence>
<evidence type="ECO:0000256" key="2">
    <source>
        <dbReference type="SAM" id="Phobius"/>
    </source>
</evidence>
<evidence type="ECO:0000256" key="1">
    <source>
        <dbReference type="SAM" id="MobiDB-lite"/>
    </source>
</evidence>
<accession>A0A8J7WL60</accession>
<feature type="transmembrane region" description="Helical" evidence="2">
    <location>
        <begin position="90"/>
        <end position="111"/>
    </location>
</feature>
<sequence>MAEGSQPTAESSSEHLRDCPTCQSDLDTLSQLLTVLATLERPQLPHEVALRIDAALAREAAERAPTTPAEEDASSSRSVRARGRVRFSRGLGWAMAALATTAGGVVLAANLTSSGSSAGRASAGSAAPRPYQKLDNNGARRAEGTAGSPEVLAPSTPLAVWVKQALAGMTPRARINSPCISDPTFGSGQPLAVVNGDYSAVPAVLVVYALVGDPSTVRAVVYAQPCTPQNYQVLAQGLVVK</sequence>